<sequence>MSCSKLPPLRPDRQDQLVLADPGMNVPLSSPRCEGEPRRKRFRAPNTPKPGPKQPSCGSCCCRSAHELWTNDVLELSRKSYRHEAQISHHKGMLHHLTHTLSEHVEMMRVLREENEALRREVHDCREMMDELMAEIDILRELKGTNARKSEFIPPKSDGAFSPLTPVAMEEWVNVVVEEVNDSV</sequence>
<keyword evidence="4" id="KW-1185">Reference proteome</keyword>
<proteinExistence type="predicted"/>
<protein>
    <submittedName>
        <fullName evidence="3">Uncharacterized protein</fullName>
    </submittedName>
</protein>
<keyword evidence="1" id="KW-0175">Coiled coil</keyword>
<evidence type="ECO:0000313" key="4">
    <source>
        <dbReference type="Proteomes" id="UP000054481"/>
    </source>
</evidence>
<dbReference type="EMBL" id="KQ030541">
    <property type="protein sequence ID" value="KJZ72802.1"/>
    <property type="molecule type" value="Genomic_DNA"/>
</dbReference>
<evidence type="ECO:0000256" key="1">
    <source>
        <dbReference type="SAM" id="Coils"/>
    </source>
</evidence>
<gene>
    <name evidence="3" type="ORF">HIM_07746</name>
</gene>
<name>A0A0F7ZYN9_9HYPO</name>
<evidence type="ECO:0000313" key="3">
    <source>
        <dbReference type="EMBL" id="KJZ72802.1"/>
    </source>
</evidence>
<organism evidence="3 4">
    <name type="scientific">Hirsutella minnesotensis 3608</name>
    <dbReference type="NCBI Taxonomy" id="1043627"/>
    <lineage>
        <taxon>Eukaryota</taxon>
        <taxon>Fungi</taxon>
        <taxon>Dikarya</taxon>
        <taxon>Ascomycota</taxon>
        <taxon>Pezizomycotina</taxon>
        <taxon>Sordariomycetes</taxon>
        <taxon>Hypocreomycetidae</taxon>
        <taxon>Hypocreales</taxon>
        <taxon>Ophiocordycipitaceae</taxon>
        <taxon>Hirsutella</taxon>
    </lineage>
</organism>
<dbReference type="Proteomes" id="UP000054481">
    <property type="component" value="Unassembled WGS sequence"/>
</dbReference>
<dbReference type="AlphaFoldDB" id="A0A0F7ZYN9"/>
<evidence type="ECO:0000256" key="2">
    <source>
        <dbReference type="SAM" id="MobiDB-lite"/>
    </source>
</evidence>
<feature type="region of interest" description="Disordered" evidence="2">
    <location>
        <begin position="1"/>
        <end position="57"/>
    </location>
</feature>
<reference evidence="3 4" key="1">
    <citation type="journal article" date="2014" name="Genome Biol. Evol.">
        <title>Comparative genomics and transcriptomics analyses reveal divergent lifestyle features of nematode endoparasitic fungus Hirsutella minnesotensis.</title>
        <authorList>
            <person name="Lai Y."/>
            <person name="Liu K."/>
            <person name="Zhang X."/>
            <person name="Zhang X."/>
            <person name="Li K."/>
            <person name="Wang N."/>
            <person name="Shu C."/>
            <person name="Wu Y."/>
            <person name="Wang C."/>
            <person name="Bushley K.E."/>
            <person name="Xiang M."/>
            <person name="Liu X."/>
        </authorList>
    </citation>
    <scope>NUCLEOTIDE SEQUENCE [LARGE SCALE GENOMIC DNA]</scope>
    <source>
        <strain evidence="3 4">3608</strain>
    </source>
</reference>
<feature type="coiled-coil region" evidence="1">
    <location>
        <begin position="101"/>
        <end position="142"/>
    </location>
</feature>
<accession>A0A0F7ZYN9</accession>